<dbReference type="InterPro" id="IPR008638">
    <property type="entry name" value="FhaB/CdiA-like_TPS"/>
</dbReference>
<organism evidence="2 3">
    <name type="scientific">Nostoc cf. edaphicum LEGE 07299</name>
    <dbReference type="NCBI Taxonomy" id="2777974"/>
    <lineage>
        <taxon>Bacteria</taxon>
        <taxon>Bacillati</taxon>
        <taxon>Cyanobacteriota</taxon>
        <taxon>Cyanophyceae</taxon>
        <taxon>Nostocales</taxon>
        <taxon>Nostocaceae</taxon>
        <taxon>Nostoc</taxon>
    </lineage>
</organism>
<accession>A0ABR9U1I5</accession>
<sequence length="1298" mass="130708">MAICGNRNWLSGLLGVFSITGVLAHVIFCCENHALAQITPDGTLGDRSSKVTPNVNIKGLTADRIDGGAIRGANLFHSFREFNVGESQRVYFANPTGISNILTRVTGSNISNILGTLGVDGGANLFFINPNGILFGNNGRLDVAGSFVASTANSFVFGNGLEFSATNPQTPSPLLTVNPSALLFNQLQAGRIENRSIAPAGIDPAGFNASGLRVGDGKSLLLVGGNVIMDGGQLNAYGGRVEFGGLAAPGNVNLLFNGDNLSLKFPLNVTRASVSLTNQARVYVEAAGGGDITINARNIDILGGSQLSAGIASGLGQPEATAGDITLNATGEIKVADSGSRIRNFVSKDSKGNSGNITIDSGDFSLEDSAFLSASTSGVGNAGNVTVSAKNAISLAYAYIYSTVLAGGVGKGGNININATTLSLTDGAQLLTSTRSASATQPGGRGDAGNVNVKVTGAVDIAGVKNDFESGIGSFVQTGTIGNGGNIFIDSGDFSLSDGAQLSASTSGVGNAGNITVNAKNAVDLAGNAAIFSTVSAGGVGKGGNININATTLSLTDGAQLLTVTRGASATQPAGRGNAGNVNIKVTGTVDIAGEKNDFFSVISSNVETGTVGNGGNIFIDSGDFSLRDGAQLQASTSGVGNAGNVTVSAKNAVDLADNAYIFSIVEAGGVGKGGNININATTLSLTDGAQLLTITRGVSASQPAGQGDTSNVNIKVTDAVDIADVYSGISSNVETGAIGNGGNIFIDSSDFSLRDGAQLQALTSGVGNAGNVTVNAKNAVDLAGSNTSIFSTVEAGGVGKGGNVNINATTLSLTDGAQLLTITRGASANQPAGQGDAGNVNIKVTGAVDIAGQKNDFESAILSYVQTGTVGNGGNIFIDSGDFSLSDGAQLSASTSGVGNAGNVTVRAKNVVTVSGTSQESGNSSGLFTFTDSNSTGIGGDITVNTNIFRISNGALLDARTRNDQSGGDITVNANVFEALNGGQLTTTTSSNGRAGKITVNADDKLIISGIDPSYSDRITKFPDNVGNIGANSGLFVSSTGSGITGDIELNSNLITLDNQGKLNAESASGNGGNINLNSDLLLLRRNSQISTNAGTEKLGGNGGNIKINSRFIVAVPKENSDISANAFTGIGGRVDITTNGIFGILSQKSLTENSDITASSELGVSGEVTINSPDTDPSRGLIELPSNLVDVSQQIAQGCTPRGGQNASRFIATGRGGLPQSPNEPLRGRAVITGWVDLPPQATHTVTDKSSTASMTKSSDPIVEAQGWILDGNGDIMLVAKSPQSFFIPSAMSCNQ</sequence>
<evidence type="ECO:0000313" key="3">
    <source>
        <dbReference type="Proteomes" id="UP000647836"/>
    </source>
</evidence>
<dbReference type="EMBL" id="JADEXF010000555">
    <property type="protein sequence ID" value="MBE9106513.1"/>
    <property type="molecule type" value="Genomic_DNA"/>
</dbReference>
<gene>
    <name evidence="2" type="ORF">IQ229_16730</name>
</gene>
<dbReference type="SMART" id="SM00912">
    <property type="entry name" value="Haemagg_act"/>
    <property type="match status" value="1"/>
</dbReference>
<dbReference type="Gene3D" id="2.160.20.10">
    <property type="entry name" value="Single-stranded right-handed beta-helix, Pectin lyase-like"/>
    <property type="match status" value="4"/>
</dbReference>
<evidence type="ECO:0000313" key="2">
    <source>
        <dbReference type="EMBL" id="MBE9106513.1"/>
    </source>
</evidence>
<dbReference type="NCBIfam" id="TIGR01901">
    <property type="entry name" value="adhes_NPXG"/>
    <property type="match status" value="1"/>
</dbReference>
<dbReference type="InterPro" id="IPR011050">
    <property type="entry name" value="Pectin_lyase_fold/virulence"/>
</dbReference>
<dbReference type="Proteomes" id="UP000647836">
    <property type="component" value="Unassembled WGS sequence"/>
</dbReference>
<reference evidence="2 3" key="1">
    <citation type="submission" date="2020-10" db="EMBL/GenBank/DDBJ databases">
        <authorList>
            <person name="Castelo-Branco R."/>
            <person name="Eusebio N."/>
            <person name="Adriana R."/>
            <person name="Vieira A."/>
            <person name="Brugerolle De Fraissinette N."/>
            <person name="Rezende De Castro R."/>
            <person name="Schneider M.P."/>
            <person name="Vasconcelos V."/>
            <person name="Leao P.N."/>
        </authorList>
    </citation>
    <scope>NUCLEOTIDE SEQUENCE [LARGE SCALE GENOMIC DNA]</scope>
    <source>
        <strain evidence="2 3">LEGE 07299</strain>
    </source>
</reference>
<dbReference type="RefSeq" id="WP_194045582.1">
    <property type="nucleotide sequence ID" value="NZ_JADEXF010000555.1"/>
</dbReference>
<name>A0ABR9U1I5_9NOSO</name>
<evidence type="ECO:0000259" key="1">
    <source>
        <dbReference type="SMART" id="SM00912"/>
    </source>
</evidence>
<feature type="domain" description="Filamentous haemagglutinin FhaB/tRNA nuclease CdiA-like TPS" evidence="1">
    <location>
        <begin position="48"/>
        <end position="158"/>
    </location>
</feature>
<keyword evidence="3" id="KW-1185">Reference proteome</keyword>
<comment type="caution">
    <text evidence="2">The sequence shown here is derived from an EMBL/GenBank/DDBJ whole genome shotgun (WGS) entry which is preliminary data.</text>
</comment>
<dbReference type="Pfam" id="PF05860">
    <property type="entry name" value="TPS"/>
    <property type="match status" value="1"/>
</dbReference>
<protein>
    <submittedName>
        <fullName evidence="2">Filamentous hemagglutinin N-terminal domain-containing protein</fullName>
    </submittedName>
</protein>
<dbReference type="SUPFAM" id="SSF51126">
    <property type="entry name" value="Pectin lyase-like"/>
    <property type="match status" value="4"/>
</dbReference>
<proteinExistence type="predicted"/>
<dbReference type="InterPro" id="IPR012334">
    <property type="entry name" value="Pectin_lyas_fold"/>
</dbReference>